<dbReference type="SMART" id="SM00181">
    <property type="entry name" value="EGF"/>
    <property type="match status" value="7"/>
</dbReference>
<keyword evidence="6" id="KW-1015">Disulfide bond</keyword>
<dbReference type="Pfam" id="PF00093">
    <property type="entry name" value="VWC"/>
    <property type="match status" value="3"/>
</dbReference>
<feature type="domain" description="VWFC" evidence="12">
    <location>
        <begin position="692"/>
        <end position="752"/>
    </location>
</feature>
<dbReference type="InterPro" id="IPR001881">
    <property type="entry name" value="EGF-like_Ca-bd_dom"/>
</dbReference>
<dbReference type="Proteomes" id="UP000824782">
    <property type="component" value="Unassembled WGS sequence"/>
</dbReference>
<dbReference type="Gene3D" id="6.20.200.20">
    <property type="match status" value="5"/>
</dbReference>
<dbReference type="InterPro" id="IPR000742">
    <property type="entry name" value="EGF"/>
</dbReference>
<evidence type="ECO:0000313" key="14">
    <source>
        <dbReference type="Proteomes" id="UP000824782"/>
    </source>
</evidence>
<proteinExistence type="predicted"/>
<feature type="compositionally biased region" description="Low complexity" evidence="9">
    <location>
        <begin position="1142"/>
        <end position="1154"/>
    </location>
</feature>
<dbReference type="Pfam" id="PF23334">
    <property type="entry name" value="VWC2L_2nd"/>
    <property type="match status" value="2"/>
</dbReference>
<dbReference type="GO" id="GO:0005509">
    <property type="term" value="F:calcium ion binding"/>
    <property type="evidence" value="ECO:0007669"/>
    <property type="project" value="InterPro"/>
</dbReference>
<evidence type="ECO:0000256" key="10">
    <source>
        <dbReference type="SAM" id="SignalP"/>
    </source>
</evidence>
<feature type="domain" description="VWFC" evidence="12">
    <location>
        <begin position="625"/>
        <end position="686"/>
    </location>
</feature>
<keyword evidence="7" id="KW-0325">Glycoprotein</keyword>
<dbReference type="InterPro" id="IPR052080">
    <property type="entry name" value="vWF_C/EGF_Fibrillin"/>
</dbReference>
<dbReference type="GO" id="GO:0005576">
    <property type="term" value="C:extracellular region"/>
    <property type="evidence" value="ECO:0007669"/>
    <property type="project" value="UniProtKB-SubCell"/>
</dbReference>
<evidence type="ECO:0000256" key="8">
    <source>
        <dbReference type="PROSITE-ProRule" id="PRU00076"/>
    </source>
</evidence>
<dbReference type="Gene3D" id="2.10.70.10">
    <property type="entry name" value="Complement Module, domain 1"/>
    <property type="match status" value="2"/>
</dbReference>
<dbReference type="InterPro" id="IPR026823">
    <property type="entry name" value="cEGF"/>
</dbReference>
<dbReference type="SUPFAM" id="SSF57184">
    <property type="entry name" value="Growth factor receptor domain"/>
    <property type="match status" value="2"/>
</dbReference>
<comment type="caution">
    <text evidence="8">Lacks conserved residue(s) required for the propagation of feature annotation.</text>
</comment>
<dbReference type="PROSITE" id="PS01208">
    <property type="entry name" value="VWFC_1"/>
    <property type="match status" value="3"/>
</dbReference>
<dbReference type="PROSITE" id="PS50026">
    <property type="entry name" value="EGF_3"/>
    <property type="match status" value="3"/>
</dbReference>
<feature type="compositionally biased region" description="Polar residues" evidence="9">
    <location>
        <begin position="459"/>
        <end position="468"/>
    </location>
</feature>
<evidence type="ECO:0008006" key="15">
    <source>
        <dbReference type="Google" id="ProtNLM"/>
    </source>
</evidence>
<evidence type="ECO:0000256" key="5">
    <source>
        <dbReference type="ARBA" id="ARBA00022737"/>
    </source>
</evidence>
<evidence type="ECO:0000256" key="9">
    <source>
        <dbReference type="SAM" id="MobiDB-lite"/>
    </source>
</evidence>
<dbReference type="Gene3D" id="2.10.25.10">
    <property type="entry name" value="Laminin"/>
    <property type="match status" value="6"/>
</dbReference>
<evidence type="ECO:0000256" key="2">
    <source>
        <dbReference type="ARBA" id="ARBA00022525"/>
    </source>
</evidence>
<feature type="domain" description="VWFC" evidence="12">
    <location>
        <begin position="811"/>
        <end position="869"/>
    </location>
</feature>
<dbReference type="SMART" id="SM00214">
    <property type="entry name" value="VWC"/>
    <property type="match status" value="6"/>
</dbReference>
<keyword evidence="2" id="KW-0964">Secreted</keyword>
<dbReference type="EMBL" id="WNYA01000007">
    <property type="protein sequence ID" value="KAG8564356.1"/>
    <property type="molecule type" value="Genomic_DNA"/>
</dbReference>
<keyword evidence="3 8" id="KW-0245">EGF-like domain</keyword>
<dbReference type="SMART" id="SM00179">
    <property type="entry name" value="EGF_CA"/>
    <property type="match status" value="5"/>
</dbReference>
<evidence type="ECO:0000313" key="13">
    <source>
        <dbReference type="EMBL" id="KAG8564356.1"/>
    </source>
</evidence>
<feature type="domain" description="VWFC" evidence="12">
    <location>
        <begin position="513"/>
        <end position="567"/>
    </location>
</feature>
<evidence type="ECO:0000256" key="6">
    <source>
        <dbReference type="ARBA" id="ARBA00023157"/>
    </source>
</evidence>
<feature type="region of interest" description="Disordered" evidence="9">
    <location>
        <begin position="459"/>
        <end position="501"/>
    </location>
</feature>
<comment type="caution">
    <text evidence="13">The sequence shown here is derived from an EMBL/GenBank/DDBJ whole genome shotgun (WGS) entry which is preliminary data.</text>
</comment>
<feature type="signal peptide" evidence="10">
    <location>
        <begin position="1"/>
        <end position="20"/>
    </location>
</feature>
<name>A0AAV7ASX7_ENGPU</name>
<keyword evidence="14" id="KW-1185">Reference proteome</keyword>
<gene>
    <name evidence="13" type="ORF">GDO81_016428</name>
</gene>
<evidence type="ECO:0000256" key="4">
    <source>
        <dbReference type="ARBA" id="ARBA00022729"/>
    </source>
</evidence>
<feature type="domain" description="VWFC" evidence="12">
    <location>
        <begin position="753"/>
        <end position="811"/>
    </location>
</feature>
<feature type="region of interest" description="Disordered" evidence="9">
    <location>
        <begin position="1142"/>
        <end position="1167"/>
    </location>
</feature>
<reference evidence="13" key="1">
    <citation type="thesis" date="2020" institute="ProQuest LLC" country="789 East Eisenhower Parkway, Ann Arbor, MI, USA">
        <title>Comparative Genomics and Chromosome Evolution.</title>
        <authorList>
            <person name="Mudd A.B."/>
        </authorList>
    </citation>
    <scope>NUCLEOTIDE SEQUENCE</scope>
    <source>
        <strain evidence="13">237g6f4</strain>
        <tissue evidence="13">Blood</tissue>
    </source>
</reference>
<keyword evidence="5" id="KW-0677">Repeat</keyword>
<dbReference type="CDD" id="cd00054">
    <property type="entry name" value="EGF_CA"/>
    <property type="match status" value="3"/>
</dbReference>
<dbReference type="Pfam" id="PF12662">
    <property type="entry name" value="cEGF"/>
    <property type="match status" value="2"/>
</dbReference>
<accession>A0AAV7ASX7</accession>
<evidence type="ECO:0000256" key="7">
    <source>
        <dbReference type="ARBA" id="ARBA00023180"/>
    </source>
</evidence>
<keyword evidence="4 10" id="KW-0732">Signal</keyword>
<dbReference type="SMART" id="SM00215">
    <property type="entry name" value="VWC_out"/>
    <property type="match status" value="1"/>
</dbReference>
<dbReference type="FunFam" id="2.10.25.10:FF:000010">
    <property type="entry name" value="Pro-epidermal growth factor"/>
    <property type="match status" value="1"/>
</dbReference>
<dbReference type="InterPro" id="IPR009030">
    <property type="entry name" value="Growth_fac_rcpt_cys_sf"/>
</dbReference>
<dbReference type="SUPFAM" id="SSF57196">
    <property type="entry name" value="EGF/Laminin"/>
    <property type="match status" value="1"/>
</dbReference>
<protein>
    <recommendedName>
        <fullName evidence="15">von Willebrand factor C and EGF domain-containing protein</fullName>
    </recommendedName>
</protein>
<feature type="compositionally biased region" description="Polar residues" evidence="9">
    <location>
        <begin position="485"/>
        <end position="501"/>
    </location>
</feature>
<dbReference type="PROSITE" id="PS01186">
    <property type="entry name" value="EGF_2"/>
    <property type="match status" value="3"/>
</dbReference>
<dbReference type="Pfam" id="PF07645">
    <property type="entry name" value="EGF_CA"/>
    <property type="match status" value="2"/>
</dbReference>
<evidence type="ECO:0000256" key="3">
    <source>
        <dbReference type="ARBA" id="ARBA00022536"/>
    </source>
</evidence>
<dbReference type="InterPro" id="IPR018097">
    <property type="entry name" value="EGF_Ca-bd_CS"/>
</dbReference>
<feature type="domain" description="EGF-like" evidence="11">
    <location>
        <begin position="283"/>
        <end position="323"/>
    </location>
</feature>
<dbReference type="PANTHER" id="PTHR47333">
    <property type="entry name" value="VON WILLEBRAND FACTOR C AND EGF DOMAIN-CONTAINING PROTEIN"/>
    <property type="match status" value="1"/>
</dbReference>
<dbReference type="SUPFAM" id="SSF57603">
    <property type="entry name" value="FnI-like domain"/>
    <property type="match status" value="6"/>
</dbReference>
<dbReference type="InterPro" id="IPR001007">
    <property type="entry name" value="VWF_dom"/>
</dbReference>
<dbReference type="InterPro" id="IPR049883">
    <property type="entry name" value="NOTCH1_EGF-like"/>
</dbReference>
<evidence type="ECO:0000256" key="1">
    <source>
        <dbReference type="ARBA" id="ARBA00004613"/>
    </source>
</evidence>
<dbReference type="PROSITE" id="PS01187">
    <property type="entry name" value="EGF_CA"/>
    <property type="match status" value="2"/>
</dbReference>
<sequence>MIPFWMRVSCILLLTAGKEGRIYNGRKKPPALTLQRMRSGPHVCFSGIGSGCCPGWTVSPGTGLCLQPLCVYGCGSGFCIAPNVCSCRDGHQGITCTDHYTSERELEDAGYSLTCLSAMCEQGCRIINGATVCSCFHGYSLGKDGRSCYDVDECSRPQASSLCQQQCKNNIGSYRCLCYYGYQISPNGRSCVPIKHPNTIAASVPCGEYGCELTCNDGGCEHISRVCPIGFRMTETANGVTCTDIDECAVSSCKGTCVNTEGGYVCDCGPGLKLAADMSTCLDIDECSVHRSICQHRCKNIHGSYRCLCGAGFTLQSNGRTCVDINECRRPGTSHLCQHFCHNTQGSFFCSCRSGFALGADRFSCVDVNECLEDTTLCSSGTCINTLGSYVCSCPVGFLSINGGCTVIPFEVQTIGFLPAVHNVPQIHPTSAPAVSPTTPMSTMVSTILAEMFTTMSTSKPQAATTNLDPLPPPQNLKTGHSPLAQKSSGISHTPSKETMTGAPTTLHTSLHCRHNDELRQNGSSWTEAKCTDCTCQEGSITCERRVCSPNCSHPILHPDSCCPTCDGCFFEGTMRADGELFPNSPDNCTICICLAGNITCIPPVCHPVSCSDPFMSDCCLRCPDGCEFQGILYPHGAKFSRDENGCTSCVCQNGAVECSFVPCPSLECPREDWVLEAGQCCFRCQEPPQSTGCPFDDNGIEIPIGQIWSPGDPCSICICQADGSIVCKKTDCVETCPHPIMVPGQCCPDCSAGCSYGRKTYRNNESFPSYTDPCLTCICLMGTVACSPIECAPNCTYPFHDEGECCPVCRDCTYDGRKVLNMQTFSLESEPCTQCTCQVGEVQCEAISCSITCSHPYTFPGECCATCEECAFEEHVLENGGSYILKPDPCVVCHCFAGNVHCEEREGSCTPCEEKTQDCLNEVPGSFHNNEHSQQDIIIQKADVPVKLLSVTDPSPPNRLAFNLKLLSRSNSLTTPTFSSIPSFISQTEVPSFQQTKLIEIVQASQNLELASSLQIELKTDMEPDMKVVPVSHDDNIRTDFVSLSTSTIFSSQPVAFSGTTTRPLPSTSHSTSKFHDQVGANLAPNGPSPASPVFSSSPPLGSFPQLEAISKLPPTLTTSSKTLVREDTLLASSHDLHRSSSVADQSATSSVSLKPPSGTVYPSSHSAPLSHWTYSTKLSSTDSEETKITVYESDQRGDCFLQDHIFTNGSIYIADLDDCLHCECLKEEIYCITPTRLSHGLCCQGCDRIPVDSCSKETNQIQAERGKGFEFCKCQGVTLQCRSCSYKHGCSSEATSQSSESDQNPTNLKTWVPLVFFDEPRMVEDELRP</sequence>
<dbReference type="FunFam" id="2.10.25.10:FF:000005">
    <property type="entry name" value="Fibrillin 2"/>
    <property type="match status" value="1"/>
</dbReference>
<evidence type="ECO:0000259" key="12">
    <source>
        <dbReference type="PROSITE" id="PS50184"/>
    </source>
</evidence>
<feature type="domain" description="EGF-like" evidence="11">
    <location>
        <begin position="244"/>
        <end position="282"/>
    </location>
</feature>
<dbReference type="PANTHER" id="PTHR47333:SF1">
    <property type="entry name" value="VON WILLEBRAND FACTOR C AND EGF DOMAIN-CONTAINING PROTEIN"/>
    <property type="match status" value="1"/>
</dbReference>
<dbReference type="InterPro" id="IPR000152">
    <property type="entry name" value="EGF-type_Asp/Asn_hydroxyl_site"/>
</dbReference>
<feature type="domain" description="EGF-like" evidence="11">
    <location>
        <begin position="367"/>
        <end position="406"/>
    </location>
</feature>
<evidence type="ECO:0000259" key="11">
    <source>
        <dbReference type="PROSITE" id="PS50026"/>
    </source>
</evidence>
<feature type="region of interest" description="Disordered" evidence="9">
    <location>
        <begin position="1057"/>
        <end position="1101"/>
    </location>
</feature>
<comment type="subcellular location">
    <subcellularLocation>
        <location evidence="1">Secreted</location>
    </subcellularLocation>
</comment>
<organism evidence="13 14">
    <name type="scientific">Engystomops pustulosus</name>
    <name type="common">Tungara frog</name>
    <name type="synonym">Physalaemus pustulosus</name>
    <dbReference type="NCBI Taxonomy" id="76066"/>
    <lineage>
        <taxon>Eukaryota</taxon>
        <taxon>Metazoa</taxon>
        <taxon>Chordata</taxon>
        <taxon>Craniata</taxon>
        <taxon>Vertebrata</taxon>
        <taxon>Euteleostomi</taxon>
        <taxon>Amphibia</taxon>
        <taxon>Batrachia</taxon>
        <taxon>Anura</taxon>
        <taxon>Neobatrachia</taxon>
        <taxon>Hyloidea</taxon>
        <taxon>Leptodactylidae</taxon>
        <taxon>Leiuperinae</taxon>
        <taxon>Engystomops</taxon>
    </lineage>
</organism>
<feature type="chain" id="PRO_5043563433" description="von Willebrand factor C and EGF domain-containing protein" evidence="10">
    <location>
        <begin position="21"/>
        <end position="1331"/>
    </location>
</feature>
<dbReference type="PROSITE" id="PS50184">
    <property type="entry name" value="VWFC_2"/>
    <property type="match status" value="5"/>
</dbReference>
<dbReference type="PROSITE" id="PS00010">
    <property type="entry name" value="ASX_HYDROXYL"/>
    <property type="match status" value="3"/>
</dbReference>
<feature type="compositionally biased region" description="Polar residues" evidence="9">
    <location>
        <begin position="1057"/>
        <end position="1073"/>
    </location>
</feature>